<dbReference type="InterPro" id="IPR008754">
    <property type="entry name" value="Peptidase_M43"/>
</dbReference>
<evidence type="ECO:0000256" key="4">
    <source>
        <dbReference type="ARBA" id="ARBA00022729"/>
    </source>
</evidence>
<comment type="similarity">
    <text evidence="1">Belongs to the peptidase M43B family.</text>
</comment>
<evidence type="ECO:0000256" key="9">
    <source>
        <dbReference type="SAM" id="SignalP"/>
    </source>
</evidence>
<dbReference type="Pfam" id="PF18911">
    <property type="entry name" value="PKD_4"/>
    <property type="match status" value="1"/>
</dbReference>
<dbReference type="GO" id="GO:0008237">
    <property type="term" value="F:metallopeptidase activity"/>
    <property type="evidence" value="ECO:0007669"/>
    <property type="project" value="UniProtKB-KW"/>
</dbReference>
<keyword evidence="2" id="KW-0645">Protease</keyword>
<proteinExistence type="inferred from homology"/>
<reference evidence="11 12" key="2">
    <citation type="submission" date="2018-05" db="EMBL/GenBank/DDBJ databases">
        <authorList>
            <person name="Lanie J.A."/>
            <person name="Ng W.-L."/>
            <person name="Kazmierczak K.M."/>
            <person name="Andrzejewski T.M."/>
            <person name="Davidsen T.M."/>
            <person name="Wayne K.J."/>
            <person name="Tettelin H."/>
            <person name="Glass J.I."/>
            <person name="Rusch D."/>
            <person name="Podicherti R."/>
            <person name="Tsui H.-C.T."/>
            <person name="Winkler M.E."/>
        </authorList>
    </citation>
    <scope>NUCLEOTIDE SEQUENCE [LARGE SCALE GENOMIC DNA]</scope>
    <source>
        <strain evidence="11 12">C305</strain>
    </source>
</reference>
<dbReference type="Gene3D" id="2.60.40.10">
    <property type="entry name" value="Immunoglobulins"/>
    <property type="match status" value="1"/>
</dbReference>
<dbReference type="NCBIfam" id="TIGR04183">
    <property type="entry name" value="Por_Secre_tail"/>
    <property type="match status" value="1"/>
</dbReference>
<dbReference type="InterPro" id="IPR035986">
    <property type="entry name" value="PKD_dom_sf"/>
</dbReference>
<protein>
    <recommendedName>
        <fullName evidence="10">PKD domain-containing protein</fullName>
    </recommendedName>
</protein>
<evidence type="ECO:0000256" key="6">
    <source>
        <dbReference type="ARBA" id="ARBA00022833"/>
    </source>
</evidence>
<evidence type="ECO:0000256" key="1">
    <source>
        <dbReference type="ARBA" id="ARBA00008721"/>
    </source>
</evidence>
<dbReference type="CDD" id="cd00146">
    <property type="entry name" value="PKD"/>
    <property type="match status" value="1"/>
</dbReference>
<dbReference type="PROSITE" id="PS50093">
    <property type="entry name" value="PKD"/>
    <property type="match status" value="1"/>
</dbReference>
<dbReference type="PANTHER" id="PTHR47466:SF1">
    <property type="entry name" value="METALLOPROTEASE MEP1 (AFU_ORTHOLOGUE AFUA_1G07730)-RELATED"/>
    <property type="match status" value="1"/>
</dbReference>
<keyword evidence="6" id="KW-0862">Zinc</keyword>
<name>A0A2U2XC41_9FLAO</name>
<dbReference type="SMART" id="SM00089">
    <property type="entry name" value="PKD"/>
    <property type="match status" value="1"/>
</dbReference>
<comment type="caution">
    <text evidence="11">The sequence shown here is derived from an EMBL/GenBank/DDBJ whole genome shotgun (WGS) entry which is preliminary data.</text>
</comment>
<gene>
    <name evidence="11" type="ORF">DIT68_10395</name>
</gene>
<dbReference type="InterPro" id="IPR013783">
    <property type="entry name" value="Ig-like_fold"/>
</dbReference>
<dbReference type="Proteomes" id="UP000245370">
    <property type="component" value="Unassembled WGS sequence"/>
</dbReference>
<dbReference type="AlphaFoldDB" id="A0A2U2XC41"/>
<dbReference type="PANTHER" id="PTHR47466">
    <property type="match status" value="1"/>
</dbReference>
<dbReference type="RefSeq" id="WP_109359739.1">
    <property type="nucleotide sequence ID" value="NZ_QFRJ01000007.1"/>
</dbReference>
<dbReference type="SUPFAM" id="SSF55486">
    <property type="entry name" value="Metalloproteases ('zincins'), catalytic domain"/>
    <property type="match status" value="1"/>
</dbReference>
<evidence type="ECO:0000256" key="2">
    <source>
        <dbReference type="ARBA" id="ARBA00022670"/>
    </source>
</evidence>
<dbReference type="InterPro" id="IPR024079">
    <property type="entry name" value="MetalloPept_cat_dom_sf"/>
</dbReference>
<sequence>MKKILLSFALAFSAITATNAQDVSFCHQVEKTQEFLETLTPQQRIQHEADQQAYDLEIQNFIANNPQLLTKSNGNQRAITYTIPVVFHILHQGGPENISEAQIMNALQHLNEDYQKSNSGWPNVNPAFLDRVADVEIEFKLAKLDGNGNCTNGITRTFTTATEGATGQQRISAVQGAHGNWPGDKYINFYIAKDINGAAGYTYRPSNGIGSGMFNGIHVLHNYVGTIGTAGSSGKHTLGHEVGHWLDLPHLWGGTNTPGLASNCNDDDGIADTPNTIGWQSCNVNGTSCGSLDNVENIMEYSYCSKMFTNGQKARMHAALNSSIGGRNNIHTAANLAATGVNLPDVMCEAEFTSSAREVCLGETVSYEDLSYSGPTSWTWNFPGGSPSSSTSQNPTVTYNTPGTFAVTLTATDGTTSKSVTKNSFITVLPQGATLPVVETFESLSTLNNTFWQVENNQNNARFDLTTTAAFTGSKSVMLKNFGQSPENFDALVSSPVDLSTVTTQTTLSFRYAYRKRSSSNDEWLRIFISNDCGDNWVQRKTIRGNALGDQVASSSWKPTMQEDWVTVHMLNITSAYWSSNFRFKFEFESDGGNNFYLDDINIYEGAEADDPLSVDNEDLITSFSVYPNPADQMANIRFSLENNKNVNVSLVNMMGQTIQSSTVKAMTGENLVMLNTEKVQAGIYLVKVNTGGSQQVKRLIIK</sequence>
<evidence type="ECO:0000256" key="8">
    <source>
        <dbReference type="ARBA" id="ARBA00023157"/>
    </source>
</evidence>
<dbReference type="OrthoDB" id="9792152at2"/>
<dbReference type="InterPro" id="IPR026444">
    <property type="entry name" value="Secre_tail"/>
</dbReference>
<feature type="chain" id="PRO_5015421804" description="PKD domain-containing protein" evidence="9">
    <location>
        <begin position="21"/>
        <end position="703"/>
    </location>
</feature>
<feature type="signal peptide" evidence="9">
    <location>
        <begin position="1"/>
        <end position="20"/>
    </location>
</feature>
<keyword evidence="8" id="KW-1015">Disulfide bond</keyword>
<evidence type="ECO:0000256" key="5">
    <source>
        <dbReference type="ARBA" id="ARBA00022801"/>
    </source>
</evidence>
<organism evidence="11 12">
    <name type="scientific">Brumimicrobium oceani</name>
    <dbReference type="NCBI Taxonomy" id="2100725"/>
    <lineage>
        <taxon>Bacteria</taxon>
        <taxon>Pseudomonadati</taxon>
        <taxon>Bacteroidota</taxon>
        <taxon>Flavobacteriia</taxon>
        <taxon>Flavobacteriales</taxon>
        <taxon>Crocinitomicaceae</taxon>
        <taxon>Brumimicrobium</taxon>
    </lineage>
</organism>
<evidence type="ECO:0000256" key="7">
    <source>
        <dbReference type="ARBA" id="ARBA00023049"/>
    </source>
</evidence>
<keyword evidence="4 9" id="KW-0732">Signal</keyword>
<accession>A0A2U2XC41</accession>
<dbReference type="SUPFAM" id="SSF49299">
    <property type="entry name" value="PKD domain"/>
    <property type="match status" value="1"/>
</dbReference>
<dbReference type="InterPro" id="IPR022409">
    <property type="entry name" value="PKD/Chitinase_dom"/>
</dbReference>
<dbReference type="GO" id="GO:0006508">
    <property type="term" value="P:proteolysis"/>
    <property type="evidence" value="ECO:0007669"/>
    <property type="project" value="UniProtKB-KW"/>
</dbReference>
<evidence type="ECO:0000259" key="10">
    <source>
        <dbReference type="PROSITE" id="PS50093"/>
    </source>
</evidence>
<keyword evidence="3" id="KW-0479">Metal-binding</keyword>
<evidence type="ECO:0000313" key="12">
    <source>
        <dbReference type="Proteomes" id="UP000245370"/>
    </source>
</evidence>
<keyword evidence="5" id="KW-0378">Hydrolase</keyword>
<feature type="domain" description="PKD" evidence="10">
    <location>
        <begin position="348"/>
        <end position="433"/>
    </location>
</feature>
<dbReference type="Pfam" id="PF05572">
    <property type="entry name" value="Peptidase_M43"/>
    <property type="match status" value="1"/>
</dbReference>
<keyword evidence="12" id="KW-1185">Reference proteome</keyword>
<evidence type="ECO:0000256" key="3">
    <source>
        <dbReference type="ARBA" id="ARBA00022723"/>
    </source>
</evidence>
<dbReference type="Gene3D" id="2.60.120.260">
    <property type="entry name" value="Galactose-binding domain-like"/>
    <property type="match status" value="1"/>
</dbReference>
<keyword evidence="7" id="KW-0482">Metalloprotease</keyword>
<evidence type="ECO:0000313" key="11">
    <source>
        <dbReference type="EMBL" id="PWH85337.1"/>
    </source>
</evidence>
<dbReference type="EMBL" id="QFRJ01000007">
    <property type="protein sequence ID" value="PWH85337.1"/>
    <property type="molecule type" value="Genomic_DNA"/>
</dbReference>
<reference evidence="11 12" key="1">
    <citation type="submission" date="2018-05" db="EMBL/GenBank/DDBJ databases">
        <title>Brumimicrobium oceani sp. nov., isolated from coastal sediment.</title>
        <authorList>
            <person name="Kou Y."/>
        </authorList>
    </citation>
    <scope>NUCLEOTIDE SEQUENCE [LARGE SCALE GENOMIC DNA]</scope>
    <source>
        <strain evidence="11 12">C305</strain>
    </source>
</reference>
<dbReference type="Gene3D" id="3.40.390.10">
    <property type="entry name" value="Collagenase (Catalytic Domain)"/>
    <property type="match status" value="1"/>
</dbReference>
<dbReference type="Pfam" id="PF18962">
    <property type="entry name" value="Por_Secre_tail"/>
    <property type="match status" value="1"/>
</dbReference>
<dbReference type="InterPro" id="IPR000601">
    <property type="entry name" value="PKD_dom"/>
</dbReference>
<dbReference type="GO" id="GO:0046872">
    <property type="term" value="F:metal ion binding"/>
    <property type="evidence" value="ECO:0007669"/>
    <property type="project" value="UniProtKB-KW"/>
</dbReference>